<gene>
    <name evidence="10" type="ORF">GGE60_003924</name>
</gene>
<name>A0A7W6ZW44_9HYPH</name>
<evidence type="ECO:0000256" key="1">
    <source>
        <dbReference type="ARBA" id="ARBA00004429"/>
    </source>
</evidence>
<dbReference type="EMBL" id="JACIIG010000010">
    <property type="protein sequence ID" value="MBB4569796.1"/>
    <property type="molecule type" value="Genomic_DNA"/>
</dbReference>
<feature type="domain" description="Major facilitator superfamily associated" evidence="9">
    <location>
        <begin position="33"/>
        <end position="372"/>
    </location>
</feature>
<keyword evidence="6 8" id="KW-1133">Transmembrane helix</keyword>
<dbReference type="Gene3D" id="1.20.1250.20">
    <property type="entry name" value="MFS general substrate transporter like domains"/>
    <property type="match status" value="2"/>
</dbReference>
<evidence type="ECO:0000256" key="7">
    <source>
        <dbReference type="ARBA" id="ARBA00023136"/>
    </source>
</evidence>
<accession>A0A7W6ZW44</accession>
<comment type="subcellular location">
    <subcellularLocation>
        <location evidence="1">Cell inner membrane</location>
        <topology evidence="1">Multi-pass membrane protein</topology>
    </subcellularLocation>
</comment>
<dbReference type="PANTHER" id="PTHR23522:SF10">
    <property type="entry name" value="3-PHENYLPROPIONIC ACID TRANSPORTER-RELATED"/>
    <property type="match status" value="1"/>
</dbReference>
<dbReference type="Proteomes" id="UP000543836">
    <property type="component" value="Unassembled WGS sequence"/>
</dbReference>
<dbReference type="GO" id="GO:0030395">
    <property type="term" value="F:lactose binding"/>
    <property type="evidence" value="ECO:0007669"/>
    <property type="project" value="TreeGrafter"/>
</dbReference>
<feature type="transmembrane region" description="Helical" evidence="8">
    <location>
        <begin position="55"/>
        <end position="75"/>
    </location>
</feature>
<evidence type="ECO:0000259" key="9">
    <source>
        <dbReference type="Pfam" id="PF12832"/>
    </source>
</evidence>
<feature type="transmembrane region" description="Helical" evidence="8">
    <location>
        <begin position="345"/>
        <end position="364"/>
    </location>
</feature>
<proteinExistence type="predicted"/>
<keyword evidence="5 8" id="KW-0812">Transmembrane</keyword>
<keyword evidence="11" id="KW-1185">Reference proteome</keyword>
<evidence type="ECO:0000256" key="2">
    <source>
        <dbReference type="ARBA" id="ARBA00022448"/>
    </source>
</evidence>
<dbReference type="InterPro" id="IPR026032">
    <property type="entry name" value="HcaT-like"/>
</dbReference>
<keyword evidence="7 8" id="KW-0472">Membrane</keyword>
<feature type="transmembrane region" description="Helical" evidence="8">
    <location>
        <begin position="21"/>
        <end position="43"/>
    </location>
</feature>
<feature type="transmembrane region" description="Helical" evidence="8">
    <location>
        <begin position="277"/>
        <end position="297"/>
    </location>
</feature>
<comment type="caution">
    <text evidence="10">The sequence shown here is derived from an EMBL/GenBank/DDBJ whole genome shotgun (WGS) entry which is preliminary data.</text>
</comment>
<keyword evidence="2" id="KW-0813">Transport</keyword>
<protein>
    <submittedName>
        <fullName evidence="10">PPP family 3-phenylpropionic acid transporter</fullName>
    </submittedName>
</protein>
<dbReference type="InterPro" id="IPR036259">
    <property type="entry name" value="MFS_trans_sf"/>
</dbReference>
<evidence type="ECO:0000313" key="11">
    <source>
        <dbReference type="Proteomes" id="UP000543836"/>
    </source>
</evidence>
<dbReference type="PANTHER" id="PTHR23522">
    <property type="entry name" value="BLL5896 PROTEIN"/>
    <property type="match status" value="1"/>
</dbReference>
<organism evidence="10 11">
    <name type="scientific">Rhizobium leucaenae</name>
    <dbReference type="NCBI Taxonomy" id="29450"/>
    <lineage>
        <taxon>Bacteria</taxon>
        <taxon>Pseudomonadati</taxon>
        <taxon>Pseudomonadota</taxon>
        <taxon>Alphaproteobacteria</taxon>
        <taxon>Hyphomicrobiales</taxon>
        <taxon>Rhizobiaceae</taxon>
        <taxon>Rhizobium/Agrobacterium group</taxon>
        <taxon>Rhizobium</taxon>
    </lineage>
</organism>
<keyword evidence="4" id="KW-0997">Cell inner membrane</keyword>
<dbReference type="GO" id="GO:0005886">
    <property type="term" value="C:plasma membrane"/>
    <property type="evidence" value="ECO:0007669"/>
    <property type="project" value="UniProtKB-SubCell"/>
</dbReference>
<dbReference type="RefSeq" id="WP_028753009.1">
    <property type="nucleotide sequence ID" value="NZ_JACIIG010000010.1"/>
</dbReference>
<feature type="transmembrane region" description="Helical" evidence="8">
    <location>
        <begin position="109"/>
        <end position="134"/>
    </location>
</feature>
<dbReference type="SUPFAM" id="SSF103473">
    <property type="entry name" value="MFS general substrate transporter"/>
    <property type="match status" value="1"/>
</dbReference>
<evidence type="ECO:0000256" key="5">
    <source>
        <dbReference type="ARBA" id="ARBA00022692"/>
    </source>
</evidence>
<evidence type="ECO:0000256" key="4">
    <source>
        <dbReference type="ARBA" id="ARBA00022519"/>
    </source>
</evidence>
<feature type="transmembrane region" description="Helical" evidence="8">
    <location>
        <begin position="248"/>
        <end position="270"/>
    </location>
</feature>
<feature type="transmembrane region" description="Helical" evidence="8">
    <location>
        <begin position="146"/>
        <end position="164"/>
    </location>
</feature>
<feature type="transmembrane region" description="Helical" evidence="8">
    <location>
        <begin position="170"/>
        <end position="189"/>
    </location>
</feature>
<dbReference type="OrthoDB" id="9150135at2"/>
<dbReference type="InterPro" id="IPR024989">
    <property type="entry name" value="MFS_assoc_dom"/>
</dbReference>
<dbReference type="PIRSF" id="PIRSF004925">
    <property type="entry name" value="HcaT"/>
    <property type="match status" value="1"/>
</dbReference>
<reference evidence="10 11" key="1">
    <citation type="submission" date="2020-08" db="EMBL/GenBank/DDBJ databases">
        <title>Genomic Encyclopedia of Type Strains, Phase IV (KMG-V): Genome sequencing to study the core and pangenomes of soil and plant-associated prokaryotes.</title>
        <authorList>
            <person name="Whitman W."/>
        </authorList>
    </citation>
    <scope>NUCLEOTIDE SEQUENCE [LARGE SCALE GENOMIC DNA]</scope>
    <source>
        <strain evidence="10 11">SEMIA 492</strain>
    </source>
</reference>
<dbReference type="GO" id="GO:0015528">
    <property type="term" value="F:lactose:proton symporter activity"/>
    <property type="evidence" value="ECO:0007669"/>
    <property type="project" value="TreeGrafter"/>
</dbReference>
<dbReference type="Pfam" id="PF12832">
    <property type="entry name" value="MFS_1_like"/>
    <property type="match status" value="1"/>
</dbReference>
<keyword evidence="3" id="KW-1003">Cell membrane</keyword>
<sequence length="406" mass="44671">MIPATKSLQGEGAPSHFRLRTALSYCAPLFVNGIALPFFPVWLAGLNFGDREIGLILAVPMVVRVLVVPIVGMLADRVEERANVLFWSGALSLLTAIALYWTSDFWPVLLVYGIQGATYAPYVPVVESIAISGVRRWGFDYGSMRVWGSIAFIFSTLVGGQMIQKWGGSMVLPTMVGGFFLTTMMAFFCPRIGPTRRRNQPTNLQAPTGSSLRSPQLLITMIGVSVQQSSHAVMYTFASIYWRTLGFSGTQIAVLWSIGVAAEVMVFFLSKVLSRRFSAWTLIFFGSSMCILRWILFPINFGFAGYFVLQCFHSCTYACVHTGIQRRIVASVQETQEASAQGSYFFYNGMFLGLMTLASGYLYAWLGVSSYYVMAGVAAFGLATVMLARNLQPRSSGFGETARKAS</sequence>
<evidence type="ECO:0000313" key="10">
    <source>
        <dbReference type="EMBL" id="MBB4569796.1"/>
    </source>
</evidence>
<evidence type="ECO:0000256" key="3">
    <source>
        <dbReference type="ARBA" id="ARBA00022475"/>
    </source>
</evidence>
<evidence type="ECO:0000256" key="8">
    <source>
        <dbReference type="SAM" id="Phobius"/>
    </source>
</evidence>
<evidence type="ECO:0000256" key="6">
    <source>
        <dbReference type="ARBA" id="ARBA00022989"/>
    </source>
</evidence>
<feature type="transmembrane region" description="Helical" evidence="8">
    <location>
        <begin position="84"/>
        <end position="103"/>
    </location>
</feature>
<feature type="transmembrane region" description="Helical" evidence="8">
    <location>
        <begin position="370"/>
        <end position="388"/>
    </location>
</feature>
<dbReference type="AlphaFoldDB" id="A0A7W6ZW44"/>
<dbReference type="NCBIfam" id="NF037955">
    <property type="entry name" value="mfs"/>
    <property type="match status" value="1"/>
</dbReference>